<sequence>MRCFQIPLRSYRCKKIFTRKKFKLRANELLKQSSKPIRQIAKELGIGEQSL</sequence>
<protein>
    <submittedName>
        <fullName evidence="1">IS3 family transposase</fullName>
    </submittedName>
</protein>
<dbReference type="EMBL" id="LNXY01000018">
    <property type="protein sequence ID" value="KTC88208.1"/>
    <property type="molecule type" value="Genomic_DNA"/>
</dbReference>
<organism evidence="1 2">
    <name type="scientific">Legionella drozanskii LLAP-1</name>
    <dbReference type="NCBI Taxonomy" id="1212489"/>
    <lineage>
        <taxon>Bacteria</taxon>
        <taxon>Pseudomonadati</taxon>
        <taxon>Pseudomonadota</taxon>
        <taxon>Gammaproteobacteria</taxon>
        <taxon>Legionellales</taxon>
        <taxon>Legionellaceae</taxon>
        <taxon>Legionella</taxon>
    </lineage>
</organism>
<proteinExistence type="predicted"/>
<dbReference type="AlphaFoldDB" id="A0A0W0SXX0"/>
<keyword evidence="2" id="KW-1185">Reference proteome</keyword>
<evidence type="ECO:0000313" key="2">
    <source>
        <dbReference type="Proteomes" id="UP000054736"/>
    </source>
</evidence>
<reference evidence="1 2" key="1">
    <citation type="submission" date="2015-11" db="EMBL/GenBank/DDBJ databases">
        <title>Genomic analysis of 38 Legionella species identifies large and diverse effector repertoires.</title>
        <authorList>
            <person name="Burstein D."/>
            <person name="Amaro F."/>
            <person name="Zusman T."/>
            <person name="Lifshitz Z."/>
            <person name="Cohen O."/>
            <person name="Gilbert J.A."/>
            <person name="Pupko T."/>
            <person name="Shuman H.A."/>
            <person name="Segal G."/>
        </authorList>
    </citation>
    <scope>NUCLEOTIDE SEQUENCE [LARGE SCALE GENOMIC DNA]</scope>
    <source>
        <strain evidence="1 2">ATCC 700990</strain>
    </source>
</reference>
<name>A0A0W0SXX0_9GAMM</name>
<comment type="caution">
    <text evidence="1">The sequence shown here is derived from an EMBL/GenBank/DDBJ whole genome shotgun (WGS) entry which is preliminary data.</text>
</comment>
<dbReference type="STRING" id="1212489.Ldro_0802"/>
<dbReference type="Proteomes" id="UP000054736">
    <property type="component" value="Unassembled WGS sequence"/>
</dbReference>
<dbReference type="PATRIC" id="fig|1212489.4.peg.838"/>
<accession>A0A0W0SXX0</accession>
<gene>
    <name evidence="1" type="ORF">Ldro_0802</name>
</gene>
<evidence type="ECO:0000313" key="1">
    <source>
        <dbReference type="EMBL" id="KTC88208.1"/>
    </source>
</evidence>